<feature type="non-terminal residue" evidence="2">
    <location>
        <position position="65"/>
    </location>
</feature>
<dbReference type="Proteomes" id="UP000004956">
    <property type="component" value="Unassembled WGS sequence"/>
</dbReference>
<reference evidence="2 3" key="1">
    <citation type="submission" date="2011-11" db="EMBL/GenBank/DDBJ databases">
        <authorList>
            <person name="Weinstock G."/>
            <person name="Sodergren E."/>
            <person name="Clifton S."/>
            <person name="Fulton L."/>
            <person name="Fulton B."/>
            <person name="Courtney L."/>
            <person name="Fronick C."/>
            <person name="Harrison M."/>
            <person name="Strong C."/>
            <person name="Farmer C."/>
            <person name="Delahaunty K."/>
            <person name="Markovic C."/>
            <person name="Hall O."/>
            <person name="Minx P."/>
            <person name="Tomlinson C."/>
            <person name="Mitreva M."/>
            <person name="Hou S."/>
            <person name="Chen J."/>
            <person name="Wollam A."/>
            <person name="Pepin K.H."/>
            <person name="Johnson M."/>
            <person name="Bhonagiri V."/>
            <person name="Zhang X."/>
            <person name="Suruliraj S."/>
            <person name="Warren W."/>
            <person name="Chinwalla A."/>
            <person name="Mardis E.R."/>
            <person name="Wilson R.K."/>
        </authorList>
    </citation>
    <scope>NUCLEOTIDE SEQUENCE [LARGE SCALE GENOMIC DNA]</scope>
    <source>
        <strain evidence="2 3">YIT 11816</strain>
    </source>
</reference>
<feature type="region of interest" description="Disordered" evidence="1">
    <location>
        <begin position="1"/>
        <end position="22"/>
    </location>
</feature>
<feature type="non-terminal residue" evidence="2">
    <location>
        <position position="1"/>
    </location>
</feature>
<dbReference type="AlphaFoldDB" id="H3KFR9"/>
<evidence type="ECO:0000313" key="2">
    <source>
        <dbReference type="EMBL" id="EHY31039.1"/>
    </source>
</evidence>
<name>H3KFR9_9BURK</name>
<proteinExistence type="predicted"/>
<dbReference type="STRING" id="762967.HMPREF9440_01588"/>
<organism evidence="2 3">
    <name type="scientific">Sutterella parvirubra YIT 11816</name>
    <dbReference type="NCBI Taxonomy" id="762967"/>
    <lineage>
        <taxon>Bacteria</taxon>
        <taxon>Pseudomonadati</taxon>
        <taxon>Pseudomonadota</taxon>
        <taxon>Betaproteobacteria</taxon>
        <taxon>Burkholderiales</taxon>
        <taxon>Sutterellaceae</taxon>
        <taxon>Sutterella</taxon>
    </lineage>
</organism>
<accession>H3KFR9</accession>
<comment type="caution">
    <text evidence="2">The sequence shown here is derived from an EMBL/GenBank/DDBJ whole genome shotgun (WGS) entry which is preliminary data.</text>
</comment>
<dbReference type="HOGENOM" id="CLU_3037415_0_0_4"/>
<sequence>RLAGIDESTPDPAGGRWGRDAEGRLTGEVIEIGAVRRIEAAMKPAADGEEGAEAVADEFVKATVG</sequence>
<evidence type="ECO:0000256" key="1">
    <source>
        <dbReference type="SAM" id="MobiDB-lite"/>
    </source>
</evidence>
<keyword evidence="3" id="KW-1185">Reference proteome</keyword>
<dbReference type="EMBL" id="AFBQ01000239">
    <property type="protein sequence ID" value="EHY31039.1"/>
    <property type="molecule type" value="Genomic_DNA"/>
</dbReference>
<gene>
    <name evidence="2" type="ORF">HMPREF9440_01588</name>
</gene>
<evidence type="ECO:0000313" key="3">
    <source>
        <dbReference type="Proteomes" id="UP000004956"/>
    </source>
</evidence>
<protein>
    <submittedName>
        <fullName evidence="2">Uncharacterized protein</fullName>
    </submittedName>
</protein>